<dbReference type="Proteomes" id="UP000245790">
    <property type="component" value="Unassembled WGS sequence"/>
</dbReference>
<dbReference type="InterPro" id="IPR037401">
    <property type="entry name" value="SnoaL-like"/>
</dbReference>
<dbReference type="RefSeq" id="WP_109764573.1">
    <property type="nucleotide sequence ID" value="NZ_QGGU01000011.1"/>
</dbReference>
<name>A0A316FGV6_9GAMM</name>
<dbReference type="InterPro" id="IPR032710">
    <property type="entry name" value="NTF2-like_dom_sf"/>
</dbReference>
<comment type="caution">
    <text evidence="3">The sequence shown here is derived from an EMBL/GenBank/DDBJ whole genome shotgun (WGS) entry which is preliminary data.</text>
</comment>
<feature type="chain" id="PRO_5016295662" evidence="1">
    <location>
        <begin position="22"/>
        <end position="157"/>
    </location>
</feature>
<protein>
    <submittedName>
        <fullName evidence="3">SnoaL-like protein</fullName>
    </submittedName>
</protein>
<dbReference type="AlphaFoldDB" id="A0A316FGV6"/>
<feature type="domain" description="SnoaL-like" evidence="2">
    <location>
        <begin position="42"/>
        <end position="147"/>
    </location>
</feature>
<sequence>MKCKLMYCLLVVSSVSFNAFADDKKAITKIIAGIEYGWENGDGKPFRENYLDFDGARYIESGGQNEGLDDLVMHHVEPEKDALEYLELDFSNIEINVENNFAWALADTRVKGKVRKSQREFDKKGYQTFLFRKVNDQWKVIHTHSSTRDYKPKKHSH</sequence>
<keyword evidence="4" id="KW-1185">Reference proteome</keyword>
<dbReference type="Gene3D" id="3.10.450.50">
    <property type="match status" value="1"/>
</dbReference>
<dbReference type="SUPFAM" id="SSF54427">
    <property type="entry name" value="NTF2-like"/>
    <property type="match status" value="1"/>
</dbReference>
<gene>
    <name evidence="3" type="ORF">C8D97_11167</name>
</gene>
<dbReference type="EMBL" id="QGGU01000011">
    <property type="protein sequence ID" value="PWK47322.1"/>
    <property type="molecule type" value="Genomic_DNA"/>
</dbReference>
<evidence type="ECO:0000256" key="1">
    <source>
        <dbReference type="SAM" id="SignalP"/>
    </source>
</evidence>
<feature type="signal peptide" evidence="1">
    <location>
        <begin position="1"/>
        <end position="21"/>
    </location>
</feature>
<dbReference type="OrthoDB" id="5574313at2"/>
<dbReference type="Pfam" id="PF13474">
    <property type="entry name" value="SnoaL_3"/>
    <property type="match status" value="1"/>
</dbReference>
<evidence type="ECO:0000313" key="3">
    <source>
        <dbReference type="EMBL" id="PWK47322.1"/>
    </source>
</evidence>
<evidence type="ECO:0000313" key="4">
    <source>
        <dbReference type="Proteomes" id="UP000245790"/>
    </source>
</evidence>
<keyword evidence="1" id="KW-0732">Signal</keyword>
<organism evidence="3 4">
    <name type="scientific">Pleionea mediterranea</name>
    <dbReference type="NCBI Taxonomy" id="523701"/>
    <lineage>
        <taxon>Bacteria</taxon>
        <taxon>Pseudomonadati</taxon>
        <taxon>Pseudomonadota</taxon>
        <taxon>Gammaproteobacteria</taxon>
        <taxon>Oceanospirillales</taxon>
        <taxon>Pleioneaceae</taxon>
        <taxon>Pleionea</taxon>
    </lineage>
</organism>
<reference evidence="3 4" key="1">
    <citation type="submission" date="2018-05" db="EMBL/GenBank/DDBJ databases">
        <title>Genomic Encyclopedia of Type Strains, Phase IV (KMG-IV): sequencing the most valuable type-strain genomes for metagenomic binning, comparative biology and taxonomic classification.</title>
        <authorList>
            <person name="Goeker M."/>
        </authorList>
    </citation>
    <scope>NUCLEOTIDE SEQUENCE [LARGE SCALE GENOMIC DNA]</scope>
    <source>
        <strain evidence="3 4">DSM 25350</strain>
    </source>
</reference>
<accession>A0A316FGV6</accession>
<proteinExistence type="predicted"/>
<evidence type="ECO:0000259" key="2">
    <source>
        <dbReference type="Pfam" id="PF13474"/>
    </source>
</evidence>